<dbReference type="Proteomes" id="UP000325780">
    <property type="component" value="Unassembled WGS sequence"/>
</dbReference>
<dbReference type="Pfam" id="PF09362">
    <property type="entry name" value="DUF1996"/>
    <property type="match status" value="1"/>
</dbReference>
<dbReference type="OrthoDB" id="74764at2759"/>
<organism evidence="3 4">
    <name type="scientific">Aspergillus avenaceus</name>
    <dbReference type="NCBI Taxonomy" id="36643"/>
    <lineage>
        <taxon>Eukaryota</taxon>
        <taxon>Fungi</taxon>
        <taxon>Dikarya</taxon>
        <taxon>Ascomycota</taxon>
        <taxon>Pezizomycotina</taxon>
        <taxon>Eurotiomycetes</taxon>
        <taxon>Eurotiomycetidae</taxon>
        <taxon>Eurotiales</taxon>
        <taxon>Aspergillaceae</taxon>
        <taxon>Aspergillus</taxon>
        <taxon>Aspergillus subgen. Circumdati</taxon>
    </lineage>
</organism>
<feature type="compositionally biased region" description="Basic residues" evidence="1">
    <location>
        <begin position="483"/>
        <end position="499"/>
    </location>
</feature>
<sequence length="499" mass="54117">MRSTLRLDVGLVTCLAAFSGLADAFWRLPCRGRAGLARLDPLMDPGKAASHVHTIHGPDSFAMVADMDSLRDSSCTSCAVKQDRSAYWTPAVYFLHDNGTSELVDQVGGMLAYYLLYGTDIQAFPDNFRMLAGDTYQRNFTWPIPDPPKSEWTGSQASQASLRQKAIGFNCLNYNKAAEASLGRHYLPDKAYLDEHCTDGVRFEIMFPSCWDGKNVDSDDHMSHVAYPSQVMDGTCPEGYENRIVSLFYETIWDTYAFKGKSGEFVIANGDPTGYGYHADFIHGWQDGVLDKAIKKCTNLSGRIEDCDVFDIQTESDQRQCKFDLPRILKNEDLYSHEGGIPNDIVIESGPAYASPVRYNTATASATATQSAGASVSVSVGLSIDLGGLGNIGGHVAVDQSTTASSATTPTWTPTPTTSYVEGEVTQAVIYVEREVIVLVDSQGNPVQTVTGGLETVSTATTTVSGTVSTVVTTPTEAPAKRDHVHHARHAHGHGHAHH</sequence>
<feature type="region of interest" description="Disordered" evidence="1">
    <location>
        <begin position="479"/>
        <end position="499"/>
    </location>
</feature>
<dbReference type="AlphaFoldDB" id="A0A5N6TL83"/>
<evidence type="ECO:0000313" key="3">
    <source>
        <dbReference type="EMBL" id="KAE8147040.1"/>
    </source>
</evidence>
<evidence type="ECO:0000259" key="2">
    <source>
        <dbReference type="Pfam" id="PF09362"/>
    </source>
</evidence>
<proteinExistence type="predicted"/>
<accession>A0A5N6TL83</accession>
<dbReference type="EMBL" id="ML742229">
    <property type="protein sequence ID" value="KAE8147040.1"/>
    <property type="molecule type" value="Genomic_DNA"/>
</dbReference>
<evidence type="ECO:0000256" key="1">
    <source>
        <dbReference type="SAM" id="MobiDB-lite"/>
    </source>
</evidence>
<reference evidence="3 4" key="1">
    <citation type="submission" date="2019-04" db="EMBL/GenBank/DDBJ databases">
        <title>Friends and foes A comparative genomics study of 23 Aspergillus species from section Flavi.</title>
        <authorList>
            <consortium name="DOE Joint Genome Institute"/>
            <person name="Kjaerbolling I."/>
            <person name="Vesth T."/>
            <person name="Frisvad J.C."/>
            <person name="Nybo J.L."/>
            <person name="Theobald S."/>
            <person name="Kildgaard S."/>
            <person name="Isbrandt T."/>
            <person name="Kuo A."/>
            <person name="Sato A."/>
            <person name="Lyhne E.K."/>
            <person name="Kogle M.E."/>
            <person name="Wiebenga A."/>
            <person name="Kun R.S."/>
            <person name="Lubbers R.J."/>
            <person name="Makela M.R."/>
            <person name="Barry K."/>
            <person name="Chovatia M."/>
            <person name="Clum A."/>
            <person name="Daum C."/>
            <person name="Haridas S."/>
            <person name="He G."/>
            <person name="LaButti K."/>
            <person name="Lipzen A."/>
            <person name="Mondo S."/>
            <person name="Riley R."/>
            <person name="Salamov A."/>
            <person name="Simmons B.A."/>
            <person name="Magnuson J.K."/>
            <person name="Henrissat B."/>
            <person name="Mortensen U.H."/>
            <person name="Larsen T.O."/>
            <person name="Devries R.P."/>
            <person name="Grigoriev I.V."/>
            <person name="Machida M."/>
            <person name="Baker S.E."/>
            <person name="Andersen M.R."/>
        </authorList>
    </citation>
    <scope>NUCLEOTIDE SEQUENCE [LARGE SCALE GENOMIC DNA]</scope>
    <source>
        <strain evidence="3 4">IBT 18842</strain>
    </source>
</reference>
<protein>
    <recommendedName>
        <fullName evidence="2">DUF1996 domain-containing protein</fullName>
    </recommendedName>
</protein>
<evidence type="ECO:0000313" key="4">
    <source>
        <dbReference type="Proteomes" id="UP000325780"/>
    </source>
</evidence>
<dbReference type="PANTHER" id="PTHR43662">
    <property type="match status" value="1"/>
</dbReference>
<name>A0A5N6TL83_ASPAV</name>
<keyword evidence="4" id="KW-1185">Reference proteome</keyword>
<dbReference type="PANTHER" id="PTHR43662:SF7">
    <property type="entry name" value="DUF1996 DOMAIN-CONTAINING PROTEIN"/>
    <property type="match status" value="1"/>
</dbReference>
<dbReference type="InterPro" id="IPR018535">
    <property type="entry name" value="DUF1996"/>
</dbReference>
<feature type="domain" description="DUF1996" evidence="2">
    <location>
        <begin position="40"/>
        <end position="285"/>
    </location>
</feature>
<gene>
    <name evidence="3" type="ORF">BDV25DRAFT_41151</name>
</gene>